<evidence type="ECO:0000256" key="2">
    <source>
        <dbReference type="ARBA" id="ARBA00022801"/>
    </source>
</evidence>
<sequence>MPSDDPTHTRRRVLQAALAVGALSAGRFFFPPADGTPGAAGGRPDRHRPPPHDAARRPDPASTPEAYRLRPMAGETSRSGPGASPPHPDVAHTLGTDRREVFLTFDDGPHPHYTPEILRILRRNEARATFFVIGENAGAFPELLRDIAEDGHAVGNHTWTHPQLTQLPPGAVRRELGRTSSLIDDVLGAAPSLARAPYGAWDDPSLSICNELGMSPVGWAIDSQDWTAPGVGSIVDAVLAELRPGAIVLSHDGGGERGRTVDALDRYLPRLMDDGYRPARIEP</sequence>
<dbReference type="Gene3D" id="3.20.20.370">
    <property type="entry name" value="Glycoside hydrolase/deacetylase"/>
    <property type="match status" value="1"/>
</dbReference>
<feature type="region of interest" description="Disordered" evidence="3">
    <location>
        <begin position="27"/>
        <end position="93"/>
    </location>
</feature>
<dbReference type="CDD" id="cd10917">
    <property type="entry name" value="CE4_NodB_like_6s_7s"/>
    <property type="match status" value="1"/>
</dbReference>
<dbReference type="PANTHER" id="PTHR10587:SF133">
    <property type="entry name" value="CHITIN DEACETYLASE 1-RELATED"/>
    <property type="match status" value="1"/>
</dbReference>
<evidence type="ECO:0000256" key="1">
    <source>
        <dbReference type="ARBA" id="ARBA00022723"/>
    </source>
</evidence>
<evidence type="ECO:0000313" key="5">
    <source>
        <dbReference type="EMBL" id="MBL1091054.1"/>
    </source>
</evidence>
<dbReference type="Proteomes" id="UP000629371">
    <property type="component" value="Unassembled WGS sequence"/>
</dbReference>
<dbReference type="EMBL" id="JAERRI010000008">
    <property type="protein sequence ID" value="MBL1091054.1"/>
    <property type="molecule type" value="Genomic_DNA"/>
</dbReference>
<evidence type="ECO:0000313" key="6">
    <source>
        <dbReference type="Proteomes" id="UP000629371"/>
    </source>
</evidence>
<reference evidence="5 6" key="1">
    <citation type="submission" date="2021-01" db="EMBL/GenBank/DDBJ databases">
        <title>WGS of actinomycetes isolated from Thailand.</title>
        <authorList>
            <person name="Thawai C."/>
        </authorList>
    </citation>
    <scope>NUCLEOTIDE SEQUENCE [LARGE SCALE GENOMIC DNA]</scope>
    <source>
        <strain evidence="5 6">CH9-7</strain>
    </source>
</reference>
<organism evidence="5 6">
    <name type="scientific">Streptomyces siderophoricus</name>
    <dbReference type="NCBI Taxonomy" id="2802281"/>
    <lineage>
        <taxon>Bacteria</taxon>
        <taxon>Bacillati</taxon>
        <taxon>Actinomycetota</taxon>
        <taxon>Actinomycetes</taxon>
        <taxon>Kitasatosporales</taxon>
        <taxon>Streptomycetaceae</taxon>
        <taxon>Streptomyces</taxon>
    </lineage>
</organism>
<dbReference type="Pfam" id="PF01522">
    <property type="entry name" value="Polysacc_deac_1"/>
    <property type="match status" value="1"/>
</dbReference>
<dbReference type="InterPro" id="IPR002509">
    <property type="entry name" value="NODB_dom"/>
</dbReference>
<keyword evidence="1" id="KW-0479">Metal-binding</keyword>
<evidence type="ECO:0000259" key="4">
    <source>
        <dbReference type="PROSITE" id="PS51677"/>
    </source>
</evidence>
<dbReference type="InterPro" id="IPR006311">
    <property type="entry name" value="TAT_signal"/>
</dbReference>
<evidence type="ECO:0000256" key="3">
    <source>
        <dbReference type="SAM" id="MobiDB-lite"/>
    </source>
</evidence>
<dbReference type="PROSITE" id="PS51677">
    <property type="entry name" value="NODB"/>
    <property type="match status" value="1"/>
</dbReference>
<feature type="domain" description="NodB homology" evidence="4">
    <location>
        <begin position="99"/>
        <end position="279"/>
    </location>
</feature>
<comment type="caution">
    <text evidence="5">The sequence shown here is derived from an EMBL/GenBank/DDBJ whole genome shotgun (WGS) entry which is preliminary data.</text>
</comment>
<dbReference type="PANTHER" id="PTHR10587">
    <property type="entry name" value="GLYCOSYL TRANSFERASE-RELATED"/>
    <property type="match status" value="1"/>
</dbReference>
<dbReference type="PROSITE" id="PS51318">
    <property type="entry name" value="TAT"/>
    <property type="match status" value="1"/>
</dbReference>
<proteinExistence type="predicted"/>
<dbReference type="InterPro" id="IPR011330">
    <property type="entry name" value="Glyco_hydro/deAcase_b/a-brl"/>
</dbReference>
<keyword evidence="2" id="KW-0378">Hydrolase</keyword>
<keyword evidence="6" id="KW-1185">Reference proteome</keyword>
<dbReference type="InterPro" id="IPR050248">
    <property type="entry name" value="Polysacc_deacetylase_ArnD"/>
</dbReference>
<feature type="compositionally biased region" description="Low complexity" evidence="3">
    <location>
        <begin position="28"/>
        <end position="37"/>
    </location>
</feature>
<name>A0ABS1MTF2_9ACTN</name>
<gene>
    <name evidence="5" type="ORF">JK360_16880</name>
</gene>
<accession>A0ABS1MTF2</accession>
<protein>
    <submittedName>
        <fullName evidence="5">Polysaccharide deacetylase family protein</fullName>
    </submittedName>
</protein>
<feature type="compositionally biased region" description="Basic and acidic residues" evidence="3">
    <location>
        <begin position="43"/>
        <end position="59"/>
    </location>
</feature>
<dbReference type="SUPFAM" id="SSF88713">
    <property type="entry name" value="Glycoside hydrolase/deacetylase"/>
    <property type="match status" value="1"/>
</dbReference>